<feature type="transmembrane region" description="Helical" evidence="6">
    <location>
        <begin position="219"/>
        <end position="236"/>
    </location>
</feature>
<keyword evidence="4 6" id="KW-1133">Transmembrane helix</keyword>
<evidence type="ECO:0000259" key="7">
    <source>
        <dbReference type="PROSITE" id="PS50850"/>
    </source>
</evidence>
<dbReference type="GO" id="GO:0022857">
    <property type="term" value="F:transmembrane transporter activity"/>
    <property type="evidence" value="ECO:0007669"/>
    <property type="project" value="InterPro"/>
</dbReference>
<reference evidence="8" key="1">
    <citation type="submission" date="2020-10" db="EMBL/GenBank/DDBJ databases">
        <authorList>
            <person name="Gilroy R."/>
        </authorList>
    </citation>
    <scope>NUCLEOTIDE SEQUENCE</scope>
    <source>
        <strain evidence="8">ChiGjej1B1-24693</strain>
    </source>
</reference>
<dbReference type="EMBL" id="DVLP01000456">
    <property type="protein sequence ID" value="HIT77073.1"/>
    <property type="molecule type" value="Genomic_DNA"/>
</dbReference>
<feature type="transmembrane region" description="Helical" evidence="6">
    <location>
        <begin position="165"/>
        <end position="183"/>
    </location>
</feature>
<organism evidence="8 9">
    <name type="scientific">Candidatus Avipropionibacterium avicola</name>
    <dbReference type="NCBI Taxonomy" id="2840701"/>
    <lineage>
        <taxon>Bacteria</taxon>
        <taxon>Bacillati</taxon>
        <taxon>Actinomycetota</taxon>
        <taxon>Actinomycetes</taxon>
        <taxon>Propionibacteriales</taxon>
        <taxon>Propionibacteriaceae</taxon>
        <taxon>Propionibacteriaceae incertae sedis</taxon>
        <taxon>Candidatus Avipropionibacterium</taxon>
    </lineage>
</organism>
<evidence type="ECO:0000256" key="1">
    <source>
        <dbReference type="ARBA" id="ARBA00004429"/>
    </source>
</evidence>
<keyword evidence="3 6" id="KW-0812">Transmembrane</keyword>
<reference evidence="8" key="2">
    <citation type="journal article" date="2021" name="PeerJ">
        <title>Extensive microbial diversity within the chicken gut microbiome revealed by metagenomics and culture.</title>
        <authorList>
            <person name="Gilroy R."/>
            <person name="Ravi A."/>
            <person name="Getino M."/>
            <person name="Pursley I."/>
            <person name="Horton D.L."/>
            <person name="Alikhan N.F."/>
            <person name="Baker D."/>
            <person name="Gharbi K."/>
            <person name="Hall N."/>
            <person name="Watson M."/>
            <person name="Adriaenssens E.M."/>
            <person name="Foster-Nyarko E."/>
            <person name="Jarju S."/>
            <person name="Secka A."/>
            <person name="Antonio M."/>
            <person name="Oren A."/>
            <person name="Chaudhuri R.R."/>
            <person name="La Ragione R."/>
            <person name="Hildebrand F."/>
            <person name="Pallen M.J."/>
        </authorList>
    </citation>
    <scope>NUCLEOTIDE SEQUENCE</scope>
    <source>
        <strain evidence="8">ChiGjej1B1-24693</strain>
    </source>
</reference>
<dbReference type="Proteomes" id="UP000886842">
    <property type="component" value="Unassembled WGS sequence"/>
</dbReference>
<dbReference type="InterPro" id="IPR011701">
    <property type="entry name" value="MFS"/>
</dbReference>
<comment type="subcellular location">
    <subcellularLocation>
        <location evidence="1">Cell inner membrane</location>
        <topology evidence="1">Multi-pass membrane protein</topology>
    </subcellularLocation>
</comment>
<feature type="transmembrane region" description="Helical" evidence="6">
    <location>
        <begin position="320"/>
        <end position="337"/>
    </location>
</feature>
<feature type="transmembrane region" description="Helical" evidence="6">
    <location>
        <begin position="376"/>
        <end position="399"/>
    </location>
</feature>
<dbReference type="Pfam" id="PF07690">
    <property type="entry name" value="MFS_1"/>
    <property type="match status" value="1"/>
</dbReference>
<dbReference type="SUPFAM" id="SSF103473">
    <property type="entry name" value="MFS general substrate transporter"/>
    <property type="match status" value="1"/>
</dbReference>
<dbReference type="PANTHER" id="PTHR23501:SF191">
    <property type="entry name" value="VACUOLAR BASIC AMINO ACID TRANSPORTER 4"/>
    <property type="match status" value="1"/>
</dbReference>
<sequence>MVTHHTPIHRDEKVSAPRVGAGWLALLAAPGAFGLTAPAIVLPRIAEALDVTLATATWLATTNGLGVAIGAPLAAALVARRGLRATLLMSTVLMAIGTVILGVATDIALALPGRGLQAVGSAGLIAVAMNLAGTPRRMGLITSSLAAVAAIGGLTGSLATEWIGWPVSLMLPALGLLGLVGTLHRAPRTATSSRPVDLVGLALVVALGGALTAVPTAPAPALAAAVVSAGALVLWTRAKPYGFVPHSLLGNSFFTGACALVLALGTGYFALIYLVPHRLLHGSRWSEDGVGIALLVVQLLGAGLALVMASRAHRVAPRHVVILLVGIGAAELLVAFPPLAVTLLLALGLAQVGAAGGQGVLIAFATDSVDERDVPVAIGLFNLCYQLGGAFGPALLPLLSSIST</sequence>
<gene>
    <name evidence="8" type="ORF">IAA98_15955</name>
</gene>
<feature type="transmembrane region" description="Helical" evidence="6">
    <location>
        <begin position="115"/>
        <end position="133"/>
    </location>
</feature>
<feature type="transmembrane region" description="Helical" evidence="6">
    <location>
        <begin position="86"/>
        <end position="109"/>
    </location>
</feature>
<dbReference type="PROSITE" id="PS50850">
    <property type="entry name" value="MFS"/>
    <property type="match status" value="1"/>
</dbReference>
<feature type="transmembrane region" description="Helical" evidence="6">
    <location>
        <begin position="58"/>
        <end position="79"/>
    </location>
</feature>
<evidence type="ECO:0000256" key="4">
    <source>
        <dbReference type="ARBA" id="ARBA00022989"/>
    </source>
</evidence>
<feature type="domain" description="Major facilitator superfamily (MFS) profile" evidence="7">
    <location>
        <begin position="1"/>
        <end position="404"/>
    </location>
</feature>
<evidence type="ECO:0000256" key="6">
    <source>
        <dbReference type="SAM" id="Phobius"/>
    </source>
</evidence>
<dbReference type="Gene3D" id="1.20.1250.20">
    <property type="entry name" value="MFS general substrate transporter like domains"/>
    <property type="match status" value="1"/>
</dbReference>
<dbReference type="AlphaFoldDB" id="A0A9D1KQ47"/>
<name>A0A9D1KQ47_9ACTN</name>
<feature type="transmembrane region" description="Helical" evidence="6">
    <location>
        <begin position="140"/>
        <end position="159"/>
    </location>
</feature>
<keyword evidence="2" id="KW-0813">Transport</keyword>
<feature type="transmembrane region" description="Helical" evidence="6">
    <location>
        <begin position="248"/>
        <end position="270"/>
    </location>
</feature>
<accession>A0A9D1KQ47</accession>
<comment type="caution">
    <text evidence="8">The sequence shown here is derived from an EMBL/GenBank/DDBJ whole genome shotgun (WGS) entry which is preliminary data.</text>
</comment>
<keyword evidence="5 6" id="KW-0472">Membrane</keyword>
<evidence type="ECO:0000256" key="3">
    <source>
        <dbReference type="ARBA" id="ARBA00022692"/>
    </source>
</evidence>
<dbReference type="PANTHER" id="PTHR23501">
    <property type="entry name" value="MAJOR FACILITATOR SUPERFAMILY"/>
    <property type="match status" value="1"/>
</dbReference>
<feature type="transmembrane region" description="Helical" evidence="6">
    <location>
        <begin position="21"/>
        <end position="46"/>
    </location>
</feature>
<feature type="transmembrane region" description="Helical" evidence="6">
    <location>
        <begin position="343"/>
        <end position="364"/>
    </location>
</feature>
<dbReference type="InterPro" id="IPR020846">
    <property type="entry name" value="MFS_dom"/>
</dbReference>
<feature type="transmembrane region" description="Helical" evidence="6">
    <location>
        <begin position="195"/>
        <end position="213"/>
    </location>
</feature>
<evidence type="ECO:0000256" key="2">
    <source>
        <dbReference type="ARBA" id="ARBA00022448"/>
    </source>
</evidence>
<evidence type="ECO:0000313" key="9">
    <source>
        <dbReference type="Proteomes" id="UP000886842"/>
    </source>
</evidence>
<dbReference type="GO" id="GO:0005886">
    <property type="term" value="C:plasma membrane"/>
    <property type="evidence" value="ECO:0007669"/>
    <property type="project" value="UniProtKB-SubCell"/>
</dbReference>
<protein>
    <submittedName>
        <fullName evidence="8">MFS transporter</fullName>
    </submittedName>
</protein>
<dbReference type="InterPro" id="IPR036259">
    <property type="entry name" value="MFS_trans_sf"/>
</dbReference>
<evidence type="ECO:0000313" key="8">
    <source>
        <dbReference type="EMBL" id="HIT77073.1"/>
    </source>
</evidence>
<evidence type="ECO:0000256" key="5">
    <source>
        <dbReference type="ARBA" id="ARBA00023136"/>
    </source>
</evidence>
<feature type="transmembrane region" description="Helical" evidence="6">
    <location>
        <begin position="290"/>
        <end position="308"/>
    </location>
</feature>
<proteinExistence type="predicted"/>